<feature type="region of interest" description="Disordered" evidence="1">
    <location>
        <begin position="82"/>
        <end position="105"/>
    </location>
</feature>
<proteinExistence type="predicted"/>
<name>A0A5C3MR31_9AGAR</name>
<feature type="compositionally biased region" description="Polar residues" evidence="1">
    <location>
        <begin position="1"/>
        <end position="29"/>
    </location>
</feature>
<organism evidence="2 3">
    <name type="scientific">Crucibulum laeve</name>
    <dbReference type="NCBI Taxonomy" id="68775"/>
    <lineage>
        <taxon>Eukaryota</taxon>
        <taxon>Fungi</taxon>
        <taxon>Dikarya</taxon>
        <taxon>Basidiomycota</taxon>
        <taxon>Agaricomycotina</taxon>
        <taxon>Agaricomycetes</taxon>
        <taxon>Agaricomycetidae</taxon>
        <taxon>Agaricales</taxon>
        <taxon>Agaricineae</taxon>
        <taxon>Nidulariaceae</taxon>
        <taxon>Crucibulum</taxon>
    </lineage>
</organism>
<evidence type="ECO:0000313" key="3">
    <source>
        <dbReference type="Proteomes" id="UP000308652"/>
    </source>
</evidence>
<feature type="compositionally biased region" description="Pro residues" evidence="1">
    <location>
        <begin position="85"/>
        <end position="96"/>
    </location>
</feature>
<evidence type="ECO:0008006" key="4">
    <source>
        <dbReference type="Google" id="ProtNLM"/>
    </source>
</evidence>
<dbReference type="Proteomes" id="UP000308652">
    <property type="component" value="Unassembled WGS sequence"/>
</dbReference>
<feature type="compositionally biased region" description="Pro residues" evidence="1">
    <location>
        <begin position="43"/>
        <end position="53"/>
    </location>
</feature>
<dbReference type="AlphaFoldDB" id="A0A5C3MR31"/>
<protein>
    <recommendedName>
        <fullName evidence="4">DUF4050 domain-containing protein</fullName>
    </recommendedName>
</protein>
<evidence type="ECO:0000256" key="1">
    <source>
        <dbReference type="SAM" id="MobiDB-lite"/>
    </source>
</evidence>
<accession>A0A5C3MR31</accession>
<reference evidence="2 3" key="1">
    <citation type="journal article" date="2019" name="Nat. Ecol. Evol.">
        <title>Megaphylogeny resolves global patterns of mushroom evolution.</title>
        <authorList>
            <person name="Varga T."/>
            <person name="Krizsan K."/>
            <person name="Foldi C."/>
            <person name="Dima B."/>
            <person name="Sanchez-Garcia M."/>
            <person name="Sanchez-Ramirez S."/>
            <person name="Szollosi G.J."/>
            <person name="Szarkandi J.G."/>
            <person name="Papp V."/>
            <person name="Albert L."/>
            <person name="Andreopoulos W."/>
            <person name="Angelini C."/>
            <person name="Antonin V."/>
            <person name="Barry K.W."/>
            <person name="Bougher N.L."/>
            <person name="Buchanan P."/>
            <person name="Buyck B."/>
            <person name="Bense V."/>
            <person name="Catcheside P."/>
            <person name="Chovatia M."/>
            <person name="Cooper J."/>
            <person name="Damon W."/>
            <person name="Desjardin D."/>
            <person name="Finy P."/>
            <person name="Geml J."/>
            <person name="Haridas S."/>
            <person name="Hughes K."/>
            <person name="Justo A."/>
            <person name="Karasinski D."/>
            <person name="Kautmanova I."/>
            <person name="Kiss B."/>
            <person name="Kocsube S."/>
            <person name="Kotiranta H."/>
            <person name="LaButti K.M."/>
            <person name="Lechner B.E."/>
            <person name="Liimatainen K."/>
            <person name="Lipzen A."/>
            <person name="Lukacs Z."/>
            <person name="Mihaltcheva S."/>
            <person name="Morgado L.N."/>
            <person name="Niskanen T."/>
            <person name="Noordeloos M.E."/>
            <person name="Ohm R.A."/>
            <person name="Ortiz-Santana B."/>
            <person name="Ovrebo C."/>
            <person name="Racz N."/>
            <person name="Riley R."/>
            <person name="Savchenko A."/>
            <person name="Shiryaev A."/>
            <person name="Soop K."/>
            <person name="Spirin V."/>
            <person name="Szebenyi C."/>
            <person name="Tomsovsky M."/>
            <person name="Tulloss R.E."/>
            <person name="Uehling J."/>
            <person name="Grigoriev I.V."/>
            <person name="Vagvolgyi C."/>
            <person name="Papp T."/>
            <person name="Martin F.M."/>
            <person name="Miettinen O."/>
            <person name="Hibbett D.S."/>
            <person name="Nagy L.G."/>
        </authorList>
    </citation>
    <scope>NUCLEOTIDE SEQUENCE [LARGE SCALE GENOMIC DNA]</scope>
    <source>
        <strain evidence="2 3">CBS 166.37</strain>
    </source>
</reference>
<sequence length="200" mass="22231">MQLQSLNTPSLQHNHNSILNNNHPSTNNAPFVFPVVAHASHPPQSPPIDPSPPESFDQLLASAHMPPPGPEYYAARRRLWLTPQHKPPPTQPPPEPSSSRQRLEKVLSKSDAVYSDAAWKSSIETVWKGLSSGGRLKRRLPLRLIMKVIHAAWIRDNTWPVGMEAPDPDDILPDDPTTTDIPQTFSTRYPVQTTTGLVIS</sequence>
<evidence type="ECO:0000313" key="2">
    <source>
        <dbReference type="EMBL" id="TFK43721.1"/>
    </source>
</evidence>
<feature type="region of interest" description="Disordered" evidence="1">
    <location>
        <begin position="1"/>
        <end position="63"/>
    </location>
</feature>
<keyword evidence="3" id="KW-1185">Reference proteome</keyword>
<dbReference type="EMBL" id="ML213591">
    <property type="protein sequence ID" value="TFK43721.1"/>
    <property type="molecule type" value="Genomic_DNA"/>
</dbReference>
<gene>
    <name evidence="2" type="ORF">BDQ12DRAFT_718914</name>
</gene>
<dbReference type="OrthoDB" id="3366194at2759"/>